<dbReference type="AlphaFoldDB" id="A0A560FNH0"/>
<evidence type="ECO:0000256" key="4">
    <source>
        <dbReference type="ARBA" id="ARBA00022989"/>
    </source>
</evidence>
<name>A0A560FNH0_9PROT</name>
<comment type="subcellular location">
    <subcellularLocation>
        <location evidence="1">Membrane</location>
        <topology evidence="1">Multi-pass membrane protein</topology>
    </subcellularLocation>
</comment>
<evidence type="ECO:0000313" key="8">
    <source>
        <dbReference type="Proteomes" id="UP000316545"/>
    </source>
</evidence>
<dbReference type="Proteomes" id="UP000316545">
    <property type="component" value="Unassembled WGS sequence"/>
</dbReference>
<keyword evidence="3 6" id="KW-0812">Transmembrane</keyword>
<feature type="transmembrane region" description="Helical" evidence="6">
    <location>
        <begin position="30"/>
        <end position="51"/>
    </location>
</feature>
<accession>A0A560FNH0</accession>
<evidence type="ECO:0008006" key="9">
    <source>
        <dbReference type="Google" id="ProtNLM"/>
    </source>
</evidence>
<evidence type="ECO:0000256" key="1">
    <source>
        <dbReference type="ARBA" id="ARBA00004141"/>
    </source>
</evidence>
<feature type="transmembrane region" description="Helical" evidence="6">
    <location>
        <begin position="166"/>
        <end position="184"/>
    </location>
</feature>
<dbReference type="CDD" id="cd10432">
    <property type="entry name" value="BI-1-like_bacterial"/>
    <property type="match status" value="1"/>
</dbReference>
<feature type="transmembrane region" description="Helical" evidence="6">
    <location>
        <begin position="205"/>
        <end position="228"/>
    </location>
</feature>
<dbReference type="GO" id="GO:0005886">
    <property type="term" value="C:plasma membrane"/>
    <property type="evidence" value="ECO:0007669"/>
    <property type="project" value="TreeGrafter"/>
</dbReference>
<organism evidence="7 8">
    <name type="scientific">Nitrospirillum amazonense</name>
    <dbReference type="NCBI Taxonomy" id="28077"/>
    <lineage>
        <taxon>Bacteria</taxon>
        <taxon>Pseudomonadati</taxon>
        <taxon>Pseudomonadota</taxon>
        <taxon>Alphaproteobacteria</taxon>
        <taxon>Rhodospirillales</taxon>
        <taxon>Azospirillaceae</taxon>
        <taxon>Nitrospirillum</taxon>
    </lineage>
</organism>
<comment type="caution">
    <text evidence="7">The sequence shown here is derived from an EMBL/GenBank/DDBJ whole genome shotgun (WGS) entry which is preliminary data.</text>
</comment>
<evidence type="ECO:0000256" key="6">
    <source>
        <dbReference type="RuleBase" id="RU004379"/>
    </source>
</evidence>
<feature type="transmembrane region" description="Helical" evidence="6">
    <location>
        <begin position="140"/>
        <end position="160"/>
    </location>
</feature>
<evidence type="ECO:0000256" key="3">
    <source>
        <dbReference type="ARBA" id="ARBA00022692"/>
    </source>
</evidence>
<dbReference type="RefSeq" id="WP_145618910.1">
    <property type="nucleotide sequence ID" value="NZ_JAYNFR010000019.1"/>
</dbReference>
<proteinExistence type="inferred from homology"/>
<keyword evidence="4 6" id="KW-1133">Transmembrane helix</keyword>
<sequence length="234" mass="25643">MSEQFAWRDMTLDQTDGGLRRYMLSVYRHMGLGLAATGATALLAIQSGFYAVIAHSAWLWLVLLAPLALALVFSFGFQRLSLGATRALFWVYAVAMGLSLAGVFLVYTATSVTRVFFIAAAMFLAMSLWGYTTGRDLTRLGAFLMMGLVGILIAGVVNLFLGSTGLQFALSVGGVIVFTGLTAWDTQRIKELYWHWAAGTAREKLALMGALALYLDFINLFLALLQLMGDRRDR</sequence>
<protein>
    <recommendedName>
        <fullName evidence="9">Modulator of FtsH protease</fullName>
    </recommendedName>
</protein>
<feature type="transmembrane region" description="Helical" evidence="6">
    <location>
        <begin position="57"/>
        <end position="77"/>
    </location>
</feature>
<reference evidence="7 8" key="1">
    <citation type="submission" date="2019-06" db="EMBL/GenBank/DDBJ databases">
        <title>Genomic Encyclopedia of Type Strains, Phase IV (KMG-V): Genome sequencing to study the core and pangenomes of soil and plant-associated prokaryotes.</title>
        <authorList>
            <person name="Whitman W."/>
        </authorList>
    </citation>
    <scope>NUCLEOTIDE SEQUENCE [LARGE SCALE GENOMIC DNA]</scope>
    <source>
        <strain evidence="7 8">BR 11865</strain>
    </source>
</reference>
<dbReference type="EMBL" id="VITO01000014">
    <property type="protein sequence ID" value="TWB23166.1"/>
    <property type="molecule type" value="Genomic_DNA"/>
</dbReference>
<dbReference type="Pfam" id="PF01027">
    <property type="entry name" value="Bax1-I"/>
    <property type="match status" value="1"/>
</dbReference>
<feature type="transmembrane region" description="Helical" evidence="6">
    <location>
        <begin position="115"/>
        <end position="133"/>
    </location>
</feature>
<gene>
    <name evidence="7" type="ORF">FBZ88_11489</name>
</gene>
<evidence type="ECO:0000256" key="2">
    <source>
        <dbReference type="ARBA" id="ARBA00010350"/>
    </source>
</evidence>
<feature type="transmembrane region" description="Helical" evidence="6">
    <location>
        <begin position="89"/>
        <end position="109"/>
    </location>
</feature>
<evidence type="ECO:0000256" key="5">
    <source>
        <dbReference type="ARBA" id="ARBA00023136"/>
    </source>
</evidence>
<dbReference type="InterPro" id="IPR006214">
    <property type="entry name" value="Bax_inhibitor_1-related"/>
</dbReference>
<evidence type="ECO:0000313" key="7">
    <source>
        <dbReference type="EMBL" id="TWB23166.1"/>
    </source>
</evidence>
<dbReference type="PANTHER" id="PTHR23291">
    <property type="entry name" value="BAX INHIBITOR-RELATED"/>
    <property type="match status" value="1"/>
</dbReference>
<dbReference type="PANTHER" id="PTHR23291:SF50">
    <property type="entry name" value="PROTEIN LIFEGUARD 4"/>
    <property type="match status" value="1"/>
</dbReference>
<keyword evidence="5 6" id="KW-0472">Membrane</keyword>
<comment type="similarity">
    <text evidence="2 6">Belongs to the BI1 family.</text>
</comment>
<keyword evidence="8" id="KW-1185">Reference proteome</keyword>